<evidence type="ECO:0000256" key="3">
    <source>
        <dbReference type="ARBA" id="ARBA00022989"/>
    </source>
</evidence>
<feature type="domain" description="Anoctamin transmembrane" evidence="6">
    <location>
        <begin position="202"/>
        <end position="677"/>
    </location>
</feature>
<evidence type="ECO:0000256" key="2">
    <source>
        <dbReference type="ARBA" id="ARBA00022692"/>
    </source>
</evidence>
<feature type="transmembrane region" description="Helical" evidence="5">
    <location>
        <begin position="642"/>
        <end position="663"/>
    </location>
</feature>
<dbReference type="InterPro" id="IPR049456">
    <property type="entry name" value="Anoctamin_N_fung"/>
</dbReference>
<feature type="transmembrane region" description="Helical" evidence="5">
    <location>
        <begin position="400"/>
        <end position="421"/>
    </location>
</feature>
<dbReference type="PANTHER" id="PTHR12308">
    <property type="entry name" value="ANOCTAMIN"/>
    <property type="match status" value="1"/>
</dbReference>
<keyword evidence="2 5" id="KW-0812">Transmembrane</keyword>
<feature type="transmembrane region" description="Helical" evidence="5">
    <location>
        <begin position="210"/>
        <end position="237"/>
    </location>
</feature>
<dbReference type="InterPro" id="IPR007632">
    <property type="entry name" value="Anoctamin"/>
</dbReference>
<dbReference type="InterPro" id="IPR049452">
    <property type="entry name" value="Anoctamin_TM"/>
</dbReference>
<feature type="transmembrane region" description="Helical" evidence="5">
    <location>
        <begin position="317"/>
        <end position="340"/>
    </location>
</feature>
<evidence type="ECO:0000259" key="6">
    <source>
        <dbReference type="Pfam" id="PF04547"/>
    </source>
</evidence>
<comment type="caution">
    <text evidence="8">The sequence shown here is derived from an EMBL/GenBank/DDBJ whole genome shotgun (WGS) entry which is preliminary data.</text>
</comment>
<proteinExistence type="predicted"/>
<keyword evidence="3 5" id="KW-1133">Transmembrane helix</keyword>
<protein>
    <recommendedName>
        <fullName evidence="10">Plasma membrane channel protein</fullName>
    </recommendedName>
</protein>
<dbReference type="Pfam" id="PF20877">
    <property type="entry name" value="Anoctamin_N"/>
    <property type="match status" value="1"/>
</dbReference>
<name>A0A423XEJ1_9PEZI</name>
<evidence type="ECO:0000256" key="4">
    <source>
        <dbReference type="ARBA" id="ARBA00023136"/>
    </source>
</evidence>
<feature type="transmembrane region" description="Helical" evidence="5">
    <location>
        <begin position="597"/>
        <end position="622"/>
    </location>
</feature>
<feature type="transmembrane region" description="Helical" evidence="5">
    <location>
        <begin position="352"/>
        <end position="372"/>
    </location>
</feature>
<keyword evidence="4 5" id="KW-0472">Membrane</keyword>
<dbReference type="GO" id="GO:0005254">
    <property type="term" value="F:chloride channel activity"/>
    <property type="evidence" value="ECO:0007669"/>
    <property type="project" value="TreeGrafter"/>
</dbReference>
<dbReference type="Pfam" id="PF04547">
    <property type="entry name" value="Anoctamin"/>
    <property type="match status" value="1"/>
</dbReference>
<dbReference type="PANTHER" id="PTHR12308:SF73">
    <property type="entry name" value="ANOCTAMIN"/>
    <property type="match status" value="1"/>
</dbReference>
<evidence type="ECO:0000256" key="1">
    <source>
        <dbReference type="ARBA" id="ARBA00004141"/>
    </source>
</evidence>
<dbReference type="STRING" id="1230097.A0A423XEJ1"/>
<dbReference type="EMBL" id="LKEB01000013">
    <property type="protein sequence ID" value="ROW14553.1"/>
    <property type="molecule type" value="Genomic_DNA"/>
</dbReference>
<evidence type="ECO:0000259" key="7">
    <source>
        <dbReference type="Pfam" id="PF20877"/>
    </source>
</evidence>
<sequence length="765" mass="87207">MASVRSVYSSDDTERPEFKTNFGVDYVIHYEIPPDGMLRFTKTQALFQAHTDPERTEAAKAEASFVQLIEALASVGLATEVRRGDDTSLLIFLKIASEDLLKQQVYRYRVQDWLYGVRASAPNKDVALYFENEPVVEAEKLRLVYLLITKPKSEGGAGVTPKIGQWKFVKSVFPLHNHTFNKHFIKQLSTKYFIEENDINEIRDKFGEKIAFYFAFMQSYFAFLLFPAAFGFGAWLVLGQFSWFYAIVNSLWSVIFFEYWKKKEVDLAVQWGVRGVSRIQHPRSEFQFERVVEDPVTGEHVKVYPPLKRLQRQLLQLPFAIVCLLVLGSLIIFCFAIEIFLSEVYNGPLKQYLVFLPTVILTVFMPALTTVLTNFAEKLTVLENYETQDSHKAAFVQKMFVINFIVSYLPIFLTAFVYVPFGKLLVPYLDVFHVTAQHFAKDGKIEIKAFEVNPDRLKKQIIYFTVTAQVVNFLLESIVPLVKRTVFKAVKEAKSEVRHGNTRSLHNDPVEESAFLDRVRNEAELDVYDVTVDYREMVVQFEHALTGQNLGYLSLFSVIWPLTGCSFLVNNWIEARSDAMKIAISNQRPIPWRSDSIGPWLSSLGFLSWLGSLTSAAIVFLFNRDPYGPDGLPSNVKGWALLLSVLFAEHLYLLVQIVIRYVISHLDSPGVQKERAERFAARKLLLQETLSDSLVESAAGSNFTGPEKITRNALEEEARQASISSSRQATPEQLFWQRQRGAAEAIQIGRGLISQTAQAIKTKDQ</sequence>
<evidence type="ECO:0000313" key="9">
    <source>
        <dbReference type="Proteomes" id="UP000285146"/>
    </source>
</evidence>
<dbReference type="FunCoup" id="A0A423XEJ1">
    <property type="interactions" value="281"/>
</dbReference>
<gene>
    <name evidence="8" type="ORF">VPNG_03224</name>
</gene>
<organism evidence="8 9">
    <name type="scientific">Cytospora leucostoma</name>
    <dbReference type="NCBI Taxonomy" id="1230097"/>
    <lineage>
        <taxon>Eukaryota</taxon>
        <taxon>Fungi</taxon>
        <taxon>Dikarya</taxon>
        <taxon>Ascomycota</taxon>
        <taxon>Pezizomycotina</taxon>
        <taxon>Sordariomycetes</taxon>
        <taxon>Sordariomycetidae</taxon>
        <taxon>Diaporthales</taxon>
        <taxon>Cytosporaceae</taxon>
        <taxon>Cytospora</taxon>
    </lineage>
</organism>
<dbReference type="GO" id="GO:0016020">
    <property type="term" value="C:membrane"/>
    <property type="evidence" value="ECO:0007669"/>
    <property type="project" value="UniProtKB-SubCell"/>
</dbReference>
<evidence type="ECO:0000313" key="8">
    <source>
        <dbReference type="EMBL" id="ROW14553.1"/>
    </source>
</evidence>
<dbReference type="InParanoid" id="A0A423XEJ1"/>
<feature type="transmembrane region" description="Helical" evidence="5">
    <location>
        <begin position="243"/>
        <end position="260"/>
    </location>
</feature>
<evidence type="ECO:0008006" key="10">
    <source>
        <dbReference type="Google" id="ProtNLM"/>
    </source>
</evidence>
<accession>A0A423XEJ1</accession>
<dbReference type="GO" id="GO:0032541">
    <property type="term" value="C:cortical endoplasmic reticulum"/>
    <property type="evidence" value="ECO:0007669"/>
    <property type="project" value="TreeGrafter"/>
</dbReference>
<dbReference type="OrthoDB" id="296386at2759"/>
<feature type="domain" description="Anoctamin alpha-beta plait" evidence="7">
    <location>
        <begin position="23"/>
        <end position="169"/>
    </location>
</feature>
<comment type="subcellular location">
    <subcellularLocation>
        <location evidence="1">Membrane</location>
        <topology evidence="1">Multi-pass membrane protein</topology>
    </subcellularLocation>
</comment>
<dbReference type="AlphaFoldDB" id="A0A423XEJ1"/>
<reference evidence="8 9" key="1">
    <citation type="submission" date="2015-09" db="EMBL/GenBank/DDBJ databases">
        <title>Host preference determinants of Valsa canker pathogens revealed by comparative genomics.</title>
        <authorList>
            <person name="Yin Z."/>
            <person name="Huang L."/>
        </authorList>
    </citation>
    <scope>NUCLEOTIDE SEQUENCE [LARGE SCALE GENOMIC DNA]</scope>
    <source>
        <strain evidence="8 9">SXYLt</strain>
    </source>
</reference>
<feature type="transmembrane region" description="Helical" evidence="5">
    <location>
        <begin position="461"/>
        <end position="482"/>
    </location>
</feature>
<dbReference type="Proteomes" id="UP000285146">
    <property type="component" value="Unassembled WGS sequence"/>
</dbReference>
<keyword evidence="9" id="KW-1185">Reference proteome</keyword>
<evidence type="ECO:0000256" key="5">
    <source>
        <dbReference type="SAM" id="Phobius"/>
    </source>
</evidence>